<feature type="non-terminal residue" evidence="1">
    <location>
        <position position="278"/>
    </location>
</feature>
<evidence type="ECO:0000313" key="1">
    <source>
        <dbReference type="EMBL" id="PIK44584.1"/>
    </source>
</evidence>
<dbReference type="SUPFAM" id="SSF101898">
    <property type="entry name" value="NHL repeat"/>
    <property type="match status" value="1"/>
</dbReference>
<keyword evidence="2" id="KW-1185">Reference proteome</keyword>
<dbReference type="Gene3D" id="2.130.10.10">
    <property type="entry name" value="YVTN repeat-like/Quinoprotein amine dehydrogenase"/>
    <property type="match status" value="1"/>
</dbReference>
<sequence length="278" mass="31333">MHDGYKVSGMDMLDTGRLAVAGYNDTSNCSFIDLFMLKLDPDSQEKPLLLTSEPYYSDEFTEFGSKWRSVCLLDDRLFLTCCRNTIALYDSSNGDLVNQGKLKGEVWCMTTRDGLVYVVLVGSNKVIVLDARKLRKKKTIILKGLEDGDCPWDITVSNNKLFICTEYYGARVIMCNSEGEIEQEYRNTQYRRARSITVSEEKGLISILWFGGEGRQVVVYSLSGGHSSISGGHSSISGGHILASFKVPDYSRRIRINNNINRLFLVTETTGEVYEYHT</sequence>
<dbReference type="Proteomes" id="UP000230750">
    <property type="component" value="Unassembled WGS sequence"/>
</dbReference>
<reference evidence="1 2" key="1">
    <citation type="journal article" date="2017" name="PLoS Biol.">
        <title>The sea cucumber genome provides insights into morphological evolution and visceral regeneration.</title>
        <authorList>
            <person name="Zhang X."/>
            <person name="Sun L."/>
            <person name="Yuan J."/>
            <person name="Sun Y."/>
            <person name="Gao Y."/>
            <person name="Zhang L."/>
            <person name="Li S."/>
            <person name="Dai H."/>
            <person name="Hamel J.F."/>
            <person name="Liu C."/>
            <person name="Yu Y."/>
            <person name="Liu S."/>
            <person name="Lin W."/>
            <person name="Guo K."/>
            <person name="Jin S."/>
            <person name="Xu P."/>
            <person name="Storey K.B."/>
            <person name="Huan P."/>
            <person name="Zhang T."/>
            <person name="Zhou Y."/>
            <person name="Zhang J."/>
            <person name="Lin C."/>
            <person name="Li X."/>
            <person name="Xing L."/>
            <person name="Huo D."/>
            <person name="Sun M."/>
            <person name="Wang L."/>
            <person name="Mercier A."/>
            <person name="Li F."/>
            <person name="Yang H."/>
            <person name="Xiang J."/>
        </authorList>
    </citation>
    <scope>NUCLEOTIDE SEQUENCE [LARGE SCALE GENOMIC DNA]</scope>
    <source>
        <strain evidence="1">Shaxun</strain>
        <tissue evidence="1">Muscle</tissue>
    </source>
</reference>
<protein>
    <submittedName>
        <fullName evidence="1">Uncharacterized protein</fullName>
    </submittedName>
</protein>
<comment type="caution">
    <text evidence="1">The sequence shown here is derived from an EMBL/GenBank/DDBJ whole genome shotgun (WGS) entry which is preliminary data.</text>
</comment>
<dbReference type="InterPro" id="IPR015943">
    <property type="entry name" value="WD40/YVTN_repeat-like_dom_sf"/>
</dbReference>
<proteinExistence type="predicted"/>
<dbReference type="EMBL" id="MRZV01000768">
    <property type="protein sequence ID" value="PIK44584.1"/>
    <property type="molecule type" value="Genomic_DNA"/>
</dbReference>
<name>A0A2G8K9A3_STIJA</name>
<accession>A0A2G8K9A3</accession>
<evidence type="ECO:0000313" key="2">
    <source>
        <dbReference type="Proteomes" id="UP000230750"/>
    </source>
</evidence>
<gene>
    <name evidence="1" type="ORF">BSL78_18555</name>
</gene>
<organism evidence="1 2">
    <name type="scientific">Stichopus japonicus</name>
    <name type="common">Sea cucumber</name>
    <dbReference type="NCBI Taxonomy" id="307972"/>
    <lineage>
        <taxon>Eukaryota</taxon>
        <taxon>Metazoa</taxon>
        <taxon>Echinodermata</taxon>
        <taxon>Eleutherozoa</taxon>
        <taxon>Echinozoa</taxon>
        <taxon>Holothuroidea</taxon>
        <taxon>Aspidochirotacea</taxon>
        <taxon>Aspidochirotida</taxon>
        <taxon>Stichopodidae</taxon>
        <taxon>Apostichopus</taxon>
    </lineage>
</organism>
<dbReference type="AlphaFoldDB" id="A0A2G8K9A3"/>